<keyword evidence="1" id="KW-0677">Repeat</keyword>
<dbReference type="PROSITE" id="PS50088">
    <property type="entry name" value="ANK_REPEAT"/>
    <property type="match status" value="2"/>
</dbReference>
<accession>A0ABR1QYV6</accession>
<keyword evidence="6" id="KW-1185">Reference proteome</keyword>
<dbReference type="InterPro" id="IPR002110">
    <property type="entry name" value="Ankyrin_rpt"/>
</dbReference>
<dbReference type="Pfam" id="PF12796">
    <property type="entry name" value="Ank_2"/>
    <property type="match status" value="2"/>
</dbReference>
<name>A0ABR1QYV6_9PEZI</name>
<dbReference type="EMBL" id="JAQQWE010000001">
    <property type="protein sequence ID" value="KAK7967870.1"/>
    <property type="molecule type" value="Genomic_DNA"/>
</dbReference>
<dbReference type="PANTHER" id="PTHR10039">
    <property type="entry name" value="AMELOGENIN"/>
    <property type="match status" value="1"/>
</dbReference>
<dbReference type="GeneID" id="92071431"/>
<comment type="caution">
    <text evidence="5">The sequence shown here is derived from an EMBL/GenBank/DDBJ whole genome shotgun (WGS) entry which is preliminary data.</text>
</comment>
<evidence type="ECO:0000259" key="4">
    <source>
        <dbReference type="Pfam" id="PF24883"/>
    </source>
</evidence>
<dbReference type="InterPro" id="IPR056884">
    <property type="entry name" value="NPHP3-like_N"/>
</dbReference>
<sequence>MSPPRKRAREDNSDSDDEQLEAIHPEDVTIAIFYALAYESVAVKYTLDEELECPPKTTGRGSYIYSFGRIKEHNIVIARPVDMGPRFDRAKPDISSEKQVTQQFTNVRFALMVGISASIPSDKVDIRLGDVAISVPRDNYPGVVQYDFGKFELNSNFTTKGCLNAPPRIFISAISALEEDEIMHKRLIKKILRRLAKEDMFARPTNGDILFDPEFRHQIKGSDCSACQSASDVKVVARCPRRAPDQPYVHRGLILSGGGVIKNPKDRERLRRGYKDTICFEMEAASIINEIPCLHYYTAAAAASYYKAVLLKTDLECSIITERLHNIDTKVEGLKQGISLKNIRRWLSAPDPAANFNKARVQHQEGTGEWLVQSAASSIVADLKQNSAISRSLLYFYFGFNDEEKQSHDRALRSLITQLYEKRQDLREAVDTLHSTCFQGGQQPSVDSLRMLFQRLLWQASETWIVLDALDECPIRNGLLLWIDGLREAGMSIHILVTSRPEQDIKAVFENFCSENQIIYMQTDMAKDDINAYIRTRTRKMDRWKNLPKVQREIKSALISGADGMFRWVACQFEILNDCLDRPSIQRELANLPSTLYETYTRILNSIDKKYQHHTKRLLQFLLYSTRPLRLEEAVDALAVDTAAPHRCRYMFYAPDHYIQPPDGTAQRVVSYPAADPRRISALYYASCTGLVHSATRLLQKGAALETKCGEFGTALHAAALYGETLLVEKLLENGAPIDARSQMFGTALQAVAGFGEESMMKLLLENGAAIDAWSEICGTALEFASGEGRMSNVKLLLEMGAEIGYALHAAARSGHKDIIRLLLDMGAKLDMRDDYGFTPLRWAEIKRQPVEVMELLGHQDAQKATSPYNG</sequence>
<dbReference type="InterPro" id="IPR036770">
    <property type="entry name" value="Ankyrin_rpt-contain_sf"/>
</dbReference>
<dbReference type="Gene3D" id="3.40.50.1580">
    <property type="entry name" value="Nucleoside phosphorylase domain"/>
    <property type="match status" value="1"/>
</dbReference>
<gene>
    <name evidence="5" type="ORF">PG986_002147</name>
</gene>
<dbReference type="SMART" id="SM00248">
    <property type="entry name" value="ANK"/>
    <property type="match status" value="4"/>
</dbReference>
<proteinExistence type="predicted"/>
<feature type="repeat" description="ANK" evidence="2">
    <location>
        <begin position="807"/>
        <end position="835"/>
    </location>
</feature>
<protein>
    <recommendedName>
        <fullName evidence="4">Nephrocystin 3-like N-terminal domain-containing protein</fullName>
    </recommendedName>
</protein>
<dbReference type="Proteomes" id="UP001391051">
    <property type="component" value="Unassembled WGS sequence"/>
</dbReference>
<feature type="repeat" description="ANK" evidence="2">
    <location>
        <begin position="711"/>
        <end position="743"/>
    </location>
</feature>
<reference evidence="5 6" key="1">
    <citation type="submission" date="2023-01" db="EMBL/GenBank/DDBJ databases">
        <title>Analysis of 21 Apiospora genomes using comparative genomics revels a genus with tremendous synthesis potential of carbohydrate active enzymes and secondary metabolites.</title>
        <authorList>
            <person name="Sorensen T."/>
        </authorList>
    </citation>
    <scope>NUCLEOTIDE SEQUENCE [LARGE SCALE GENOMIC DNA]</scope>
    <source>
        <strain evidence="5 6">CBS 24483</strain>
    </source>
</reference>
<dbReference type="PROSITE" id="PS50297">
    <property type="entry name" value="ANK_REP_REGION"/>
    <property type="match status" value="2"/>
</dbReference>
<organism evidence="5 6">
    <name type="scientific">Apiospora aurea</name>
    <dbReference type="NCBI Taxonomy" id="335848"/>
    <lineage>
        <taxon>Eukaryota</taxon>
        <taxon>Fungi</taxon>
        <taxon>Dikarya</taxon>
        <taxon>Ascomycota</taxon>
        <taxon>Pezizomycotina</taxon>
        <taxon>Sordariomycetes</taxon>
        <taxon>Xylariomycetidae</taxon>
        <taxon>Amphisphaeriales</taxon>
        <taxon>Apiosporaceae</taxon>
        <taxon>Apiospora</taxon>
    </lineage>
</organism>
<feature type="region of interest" description="Disordered" evidence="3">
    <location>
        <begin position="1"/>
        <end position="21"/>
    </location>
</feature>
<feature type="domain" description="Nephrocystin 3-like N-terminal" evidence="4">
    <location>
        <begin position="376"/>
        <end position="500"/>
    </location>
</feature>
<dbReference type="RefSeq" id="XP_066707262.1">
    <property type="nucleotide sequence ID" value="XM_066838369.1"/>
</dbReference>
<dbReference type="PANTHER" id="PTHR10039:SF16">
    <property type="entry name" value="GPI INOSITOL-DEACYLASE"/>
    <property type="match status" value="1"/>
</dbReference>
<dbReference type="SUPFAM" id="SSF53167">
    <property type="entry name" value="Purine and uridine phosphorylases"/>
    <property type="match status" value="1"/>
</dbReference>
<evidence type="ECO:0000313" key="6">
    <source>
        <dbReference type="Proteomes" id="UP001391051"/>
    </source>
</evidence>
<dbReference type="InterPro" id="IPR035994">
    <property type="entry name" value="Nucleoside_phosphorylase_sf"/>
</dbReference>
<keyword evidence="2" id="KW-0040">ANK repeat</keyword>
<evidence type="ECO:0000256" key="3">
    <source>
        <dbReference type="SAM" id="MobiDB-lite"/>
    </source>
</evidence>
<dbReference type="Pfam" id="PF24883">
    <property type="entry name" value="NPHP3_N"/>
    <property type="match status" value="1"/>
</dbReference>
<evidence type="ECO:0000313" key="5">
    <source>
        <dbReference type="EMBL" id="KAK7967870.1"/>
    </source>
</evidence>
<evidence type="ECO:0000256" key="1">
    <source>
        <dbReference type="ARBA" id="ARBA00022737"/>
    </source>
</evidence>
<evidence type="ECO:0000256" key="2">
    <source>
        <dbReference type="PROSITE-ProRule" id="PRU00023"/>
    </source>
</evidence>
<dbReference type="Gene3D" id="1.25.40.20">
    <property type="entry name" value="Ankyrin repeat-containing domain"/>
    <property type="match status" value="2"/>
</dbReference>
<dbReference type="SUPFAM" id="SSF48403">
    <property type="entry name" value="Ankyrin repeat"/>
    <property type="match status" value="1"/>
</dbReference>